<name>A0A5K3FGX5_MESCO</name>
<dbReference type="WBParaSite" id="MCU_008371-RA">
    <property type="protein sequence ID" value="MCU_008371-RA"/>
    <property type="gene ID" value="MCU_008371"/>
</dbReference>
<accession>A0A5K3FGX5</accession>
<evidence type="ECO:0000313" key="1">
    <source>
        <dbReference type="WBParaSite" id="MCU_008371-RA"/>
    </source>
</evidence>
<organism evidence="1">
    <name type="scientific">Mesocestoides corti</name>
    <name type="common">Flatworm</name>
    <dbReference type="NCBI Taxonomy" id="53468"/>
    <lineage>
        <taxon>Eukaryota</taxon>
        <taxon>Metazoa</taxon>
        <taxon>Spiralia</taxon>
        <taxon>Lophotrochozoa</taxon>
        <taxon>Platyhelminthes</taxon>
        <taxon>Cestoda</taxon>
        <taxon>Eucestoda</taxon>
        <taxon>Cyclophyllidea</taxon>
        <taxon>Mesocestoididae</taxon>
        <taxon>Mesocestoides</taxon>
    </lineage>
</organism>
<proteinExistence type="predicted"/>
<dbReference type="AlphaFoldDB" id="A0A5K3FGX5"/>
<protein>
    <submittedName>
        <fullName evidence="1">Secreted protein</fullName>
    </submittedName>
</protein>
<sequence>MFQGPSHPWKTLLFQIDKVFFNKYMFQCLDNVPLGLSDNAVWTPSTNEDATLEVRDVHFLICGFLVVASAPAIG</sequence>
<reference evidence="1" key="1">
    <citation type="submission" date="2019-11" db="UniProtKB">
        <authorList>
            <consortium name="WormBaseParasite"/>
        </authorList>
    </citation>
    <scope>IDENTIFICATION</scope>
</reference>